<organism evidence="5">
    <name type="scientific">Preussia typharum</name>
    <dbReference type="NCBI Taxonomy" id="718249"/>
    <lineage>
        <taxon>Eukaryota</taxon>
        <taxon>Fungi</taxon>
        <taxon>Dikarya</taxon>
        <taxon>Ascomycota</taxon>
        <taxon>Pezizomycotina</taxon>
        <taxon>Dothideomycetes</taxon>
        <taxon>Pleosporomycetidae</taxon>
        <taxon>Pleosporales</taxon>
        <taxon>Sporormiaceae</taxon>
        <taxon>Preussia/Sporomiella species complex</taxon>
        <taxon>Preussia</taxon>
    </lineage>
</organism>
<dbReference type="Gene3D" id="3.50.50.60">
    <property type="entry name" value="FAD/NAD(P)-binding domain"/>
    <property type="match status" value="2"/>
</dbReference>
<dbReference type="PRINTS" id="PR00368">
    <property type="entry name" value="FADPNR"/>
</dbReference>
<dbReference type="InterPro" id="IPR050097">
    <property type="entry name" value="Ferredoxin-NADP_redctase_2"/>
</dbReference>
<evidence type="ECO:0000256" key="1">
    <source>
        <dbReference type="ARBA" id="ARBA00009333"/>
    </source>
</evidence>
<protein>
    <submittedName>
        <fullName evidence="5">Reductase</fullName>
    </submittedName>
</protein>
<feature type="domain" description="FAD/NAD(P)-binding" evidence="4">
    <location>
        <begin position="8"/>
        <end position="305"/>
    </location>
</feature>
<dbReference type="AlphaFoldDB" id="A0A8A0Y2A1"/>
<evidence type="ECO:0000256" key="2">
    <source>
        <dbReference type="ARBA" id="ARBA00022630"/>
    </source>
</evidence>
<accession>A0A8A0Y2A1</accession>
<dbReference type="GO" id="GO:0097237">
    <property type="term" value="P:cellular response to toxic substance"/>
    <property type="evidence" value="ECO:0007669"/>
    <property type="project" value="UniProtKB-ARBA"/>
</dbReference>
<dbReference type="PANTHER" id="PTHR48105">
    <property type="entry name" value="THIOREDOXIN REDUCTASE 1-RELATED-RELATED"/>
    <property type="match status" value="1"/>
</dbReference>
<evidence type="ECO:0000313" key="5">
    <source>
        <dbReference type="EMBL" id="QSQ85910.1"/>
    </source>
</evidence>
<keyword evidence="2" id="KW-0285">Flavoprotein</keyword>
<keyword evidence="3" id="KW-0560">Oxidoreductase</keyword>
<dbReference type="Pfam" id="PF07992">
    <property type="entry name" value="Pyr_redox_2"/>
    <property type="match status" value="1"/>
</dbReference>
<dbReference type="SUPFAM" id="SSF51905">
    <property type="entry name" value="FAD/NAD(P)-binding domain"/>
    <property type="match status" value="1"/>
</dbReference>
<gene>
    <name evidence="5" type="primary">g12</name>
</gene>
<evidence type="ECO:0000259" key="4">
    <source>
        <dbReference type="Pfam" id="PF07992"/>
    </source>
</evidence>
<dbReference type="InterPro" id="IPR023753">
    <property type="entry name" value="FAD/NAD-binding_dom"/>
</dbReference>
<proteinExistence type="inferred from homology"/>
<dbReference type="PRINTS" id="PR00469">
    <property type="entry name" value="PNDRDTASEII"/>
</dbReference>
<sequence length="334" mass="35851">MASPNKVYDAIIVGGGPAGLSAALGLSRICRPSILFDSGEYRNQGSTAMHTYLTRDGIHPGEFRANGRREIESKYSAYASFVNSKIVSVERREIMPGYTGFQAVDSANKTYLGKKLVLATGSEDILPTDIEGFKENWPEHIHQCPFCDGFEHKDHPIGLLGFPSAGYAHFALMVRTLNPDVTVYSNGPVPADADTQAALKKVLATGVKLDERRVKRLVNNGEGPEKGVTVEFEDGESATVGMLMHKPPTRARAQALIQQLGLKLTPHGDVELTNAMMLGTNVPGCIVAGDTQDMMKQAIVAAGAGVRAAAVVTMQLAGEEGEEALAKQKEKENL</sequence>
<dbReference type="GO" id="GO:0016491">
    <property type="term" value="F:oxidoreductase activity"/>
    <property type="evidence" value="ECO:0007669"/>
    <property type="project" value="UniProtKB-KW"/>
</dbReference>
<dbReference type="EMBL" id="MW161056">
    <property type="protein sequence ID" value="QSQ85910.1"/>
    <property type="molecule type" value="Genomic_DNA"/>
</dbReference>
<comment type="similarity">
    <text evidence="1">Belongs to the class-II pyridine nucleotide-disulfide oxidoreductase family.</text>
</comment>
<evidence type="ECO:0000256" key="3">
    <source>
        <dbReference type="ARBA" id="ARBA00023002"/>
    </source>
</evidence>
<name>A0A8A0Y2A1_9PLEO</name>
<dbReference type="InterPro" id="IPR036188">
    <property type="entry name" value="FAD/NAD-bd_sf"/>
</dbReference>
<reference evidence="5" key="1">
    <citation type="journal article" date="2021" name="J. Ind. Microbiol. Biotechnol.">
        <title>Anti-cryptococcal activity of preussolides A and B, phosphoethanolamine-substituted 24-membered macrolides, and leptosin C from coprophilous isolates of Preussia typharum.</title>
        <authorList>
            <person name="Perlatti B."/>
            <person name="Lan N."/>
            <person name="Xiang M."/>
            <person name="Earp C.E."/>
            <person name="Spraker J.E."/>
            <person name="Harvey C.J.B."/>
            <person name="Nichols C.B."/>
            <person name="Alspaugh J.A."/>
            <person name="Gloer J.B."/>
            <person name="Bills G.F."/>
        </authorList>
    </citation>
    <scope>NUCLEOTIDE SEQUENCE</scope>
    <source>
        <strain evidence="5">BGC</strain>
    </source>
</reference>